<reference evidence="5" key="1">
    <citation type="journal article" date="2019" name="Int. J. Syst. Evol. Microbiol.">
        <title>The Global Catalogue of Microorganisms (GCM) 10K type strain sequencing project: providing services to taxonomists for standard genome sequencing and annotation.</title>
        <authorList>
            <consortium name="The Broad Institute Genomics Platform"/>
            <consortium name="The Broad Institute Genome Sequencing Center for Infectious Disease"/>
            <person name="Wu L."/>
            <person name="Ma J."/>
        </authorList>
    </citation>
    <scope>NUCLEOTIDE SEQUENCE [LARGE SCALE GENOMIC DNA]</scope>
    <source>
        <strain evidence="5">JCM 17525</strain>
    </source>
</reference>
<evidence type="ECO:0000313" key="4">
    <source>
        <dbReference type="EMBL" id="GAA3785598.1"/>
    </source>
</evidence>
<dbReference type="SUPFAM" id="SSF53335">
    <property type="entry name" value="S-adenosyl-L-methionine-dependent methyltransferases"/>
    <property type="match status" value="1"/>
</dbReference>
<keyword evidence="1 4" id="KW-0489">Methyltransferase</keyword>
<evidence type="ECO:0000313" key="5">
    <source>
        <dbReference type="Proteomes" id="UP001501456"/>
    </source>
</evidence>
<dbReference type="PANTHER" id="PTHR43464:SF19">
    <property type="entry name" value="UBIQUINONE BIOSYNTHESIS O-METHYLTRANSFERASE, MITOCHONDRIAL"/>
    <property type="match status" value="1"/>
</dbReference>
<dbReference type="InterPro" id="IPR029063">
    <property type="entry name" value="SAM-dependent_MTases_sf"/>
</dbReference>
<dbReference type="GO" id="GO:0008168">
    <property type="term" value="F:methyltransferase activity"/>
    <property type="evidence" value="ECO:0007669"/>
    <property type="project" value="UniProtKB-KW"/>
</dbReference>
<dbReference type="PANTHER" id="PTHR43464">
    <property type="entry name" value="METHYLTRANSFERASE"/>
    <property type="match status" value="1"/>
</dbReference>
<keyword evidence="3" id="KW-0949">S-adenosyl-L-methionine</keyword>
<comment type="caution">
    <text evidence="4">The sequence shown here is derived from an EMBL/GenBank/DDBJ whole genome shotgun (WGS) entry which is preliminary data.</text>
</comment>
<evidence type="ECO:0000256" key="1">
    <source>
        <dbReference type="ARBA" id="ARBA00022603"/>
    </source>
</evidence>
<keyword evidence="5" id="KW-1185">Reference proteome</keyword>
<evidence type="ECO:0000256" key="2">
    <source>
        <dbReference type="ARBA" id="ARBA00022679"/>
    </source>
</evidence>
<protein>
    <submittedName>
        <fullName evidence="4">Methyltransferase domain-containing protein</fullName>
    </submittedName>
</protein>
<accession>A0ABP7H5K8</accession>
<dbReference type="EMBL" id="BAABBI010000002">
    <property type="protein sequence ID" value="GAA3785598.1"/>
    <property type="molecule type" value="Genomic_DNA"/>
</dbReference>
<dbReference type="CDD" id="cd02440">
    <property type="entry name" value="AdoMet_MTases"/>
    <property type="match status" value="1"/>
</dbReference>
<keyword evidence="2" id="KW-0808">Transferase</keyword>
<sequence>MQYLFATLLMTKDLFGKALLDYQNGNYTEDIITSTNISDEDELPIPYLFRGFKDMPKLEQKALQLSKGQVLDVGCGAGSHSLFLQEKGLDVHAIDISKGAVSVAKARGVLQVNQKGILDEKNTYDTILLLMNGTGIFQELSQVSKYLSHLKTLLKPGGQILIDSSDIAYMYEDEDGGLWIDTNANYYGELDYYLSYKGEEESPMTWLYLDFNTLYTACKSVGLECEKIMDGEHFDYLAKLS</sequence>
<dbReference type="Gene3D" id="3.40.50.150">
    <property type="entry name" value="Vaccinia Virus protein VP39"/>
    <property type="match status" value="1"/>
</dbReference>
<dbReference type="GO" id="GO:0032259">
    <property type="term" value="P:methylation"/>
    <property type="evidence" value="ECO:0007669"/>
    <property type="project" value="UniProtKB-KW"/>
</dbReference>
<organism evidence="4 5">
    <name type="scientific">Corallibacter vietnamensis</name>
    <dbReference type="NCBI Taxonomy" id="904130"/>
    <lineage>
        <taxon>Bacteria</taxon>
        <taxon>Pseudomonadati</taxon>
        <taxon>Bacteroidota</taxon>
        <taxon>Flavobacteriia</taxon>
        <taxon>Flavobacteriales</taxon>
        <taxon>Flavobacteriaceae</taxon>
        <taxon>Corallibacter</taxon>
    </lineage>
</organism>
<dbReference type="Proteomes" id="UP001501456">
    <property type="component" value="Unassembled WGS sequence"/>
</dbReference>
<evidence type="ECO:0000256" key="3">
    <source>
        <dbReference type="ARBA" id="ARBA00022691"/>
    </source>
</evidence>
<gene>
    <name evidence="4" type="ORF">GCM10022271_17640</name>
</gene>
<dbReference type="Pfam" id="PF13489">
    <property type="entry name" value="Methyltransf_23"/>
    <property type="match status" value="1"/>
</dbReference>
<name>A0ABP7H5K8_9FLAO</name>
<proteinExistence type="predicted"/>